<dbReference type="AlphaFoldDB" id="A0A090W7D9"/>
<name>A0A090W7D9_9FLAO</name>
<evidence type="ECO:0000313" key="2">
    <source>
        <dbReference type="EMBL" id="GAL72128.1"/>
    </source>
</evidence>
<reference evidence="3 4" key="1">
    <citation type="journal article" date="2014" name="Genome Announc.">
        <title>Draft Genome Sequence of Marine Flavobacterium Jejuia pallidilutea Strain 11shimoA1 and Pigmentation Mutants.</title>
        <authorList>
            <person name="Takatani N."/>
            <person name="Nakanishi M."/>
            <person name="Meirelles P."/>
            <person name="Mino S."/>
            <person name="Suda W."/>
            <person name="Oshima K."/>
            <person name="Hattori M."/>
            <person name="Ohkuma M."/>
            <person name="Hosokawa M."/>
            <person name="Miyashita K."/>
            <person name="Thompson F.L."/>
            <person name="Niwa A."/>
            <person name="Sawabe T."/>
            <person name="Sawabe T."/>
        </authorList>
    </citation>
    <scope>NUCLEOTIDE SEQUENCE [LARGE SCALE GENOMIC DNA]</scope>
    <source>
        <strain evidence="1 3">JCM 19301</strain>
        <strain evidence="2">JCM 19302</strain>
        <strain evidence="4">JCM19302</strain>
    </source>
</reference>
<organism evidence="2 4">
    <name type="scientific">Jejuia pallidilutea</name>
    <dbReference type="NCBI Taxonomy" id="504487"/>
    <lineage>
        <taxon>Bacteria</taxon>
        <taxon>Pseudomonadati</taxon>
        <taxon>Bacteroidota</taxon>
        <taxon>Flavobacteriia</taxon>
        <taxon>Flavobacteriales</taxon>
        <taxon>Flavobacteriaceae</taxon>
        <taxon>Jejuia</taxon>
    </lineage>
</organism>
<dbReference type="Proteomes" id="UP000029646">
    <property type="component" value="Unassembled WGS sequence"/>
</dbReference>
<dbReference type="EMBL" id="BBNR01000025">
    <property type="protein sequence ID" value="GAL68822.1"/>
    <property type="molecule type" value="Genomic_DNA"/>
</dbReference>
<sequence length="49" mass="5677">MFDDDPFLKKSCRKKIAKRGINNILKLEKKDGLLIGKRNIILQSSPQTY</sequence>
<proteinExistence type="predicted"/>
<dbReference type="Proteomes" id="UP000029641">
    <property type="component" value="Unassembled WGS sequence"/>
</dbReference>
<gene>
    <name evidence="1" type="ORF">JCM19301_1561</name>
    <name evidence="2" type="ORF">JCM19302_86</name>
</gene>
<accession>A0A090W7D9</accession>
<evidence type="ECO:0000313" key="1">
    <source>
        <dbReference type="EMBL" id="GAL68822.1"/>
    </source>
</evidence>
<evidence type="ECO:0000313" key="3">
    <source>
        <dbReference type="Proteomes" id="UP000029641"/>
    </source>
</evidence>
<dbReference type="EMBL" id="BBNS01000020">
    <property type="protein sequence ID" value="GAL72128.1"/>
    <property type="molecule type" value="Genomic_DNA"/>
</dbReference>
<evidence type="ECO:0000313" key="4">
    <source>
        <dbReference type="Proteomes" id="UP000029646"/>
    </source>
</evidence>
<comment type="caution">
    <text evidence="2">The sequence shown here is derived from an EMBL/GenBank/DDBJ whole genome shotgun (WGS) entry which is preliminary data.</text>
</comment>
<protein>
    <submittedName>
        <fullName evidence="2">Uncharacterized protein</fullName>
    </submittedName>
</protein>